<organism evidence="1 2">
    <name type="scientific">Novosphingobium taihuense</name>
    <dbReference type="NCBI Taxonomy" id="260085"/>
    <lineage>
        <taxon>Bacteria</taxon>
        <taxon>Pseudomonadati</taxon>
        <taxon>Pseudomonadota</taxon>
        <taxon>Alphaproteobacteria</taxon>
        <taxon>Sphingomonadales</taxon>
        <taxon>Sphingomonadaceae</taxon>
        <taxon>Novosphingobium</taxon>
    </lineage>
</organism>
<name>A0A7W7EV49_9SPHN</name>
<keyword evidence="2" id="KW-1185">Reference proteome</keyword>
<evidence type="ECO:0000313" key="1">
    <source>
        <dbReference type="EMBL" id="MBB4615078.1"/>
    </source>
</evidence>
<comment type="caution">
    <text evidence="1">The sequence shown here is derived from an EMBL/GenBank/DDBJ whole genome shotgun (WGS) entry which is preliminary data.</text>
</comment>
<dbReference type="RefSeq" id="WP_144906358.1">
    <property type="nucleotide sequence ID" value="NZ_JACHOA010000007.1"/>
</dbReference>
<reference evidence="1 2" key="1">
    <citation type="submission" date="2020-08" db="EMBL/GenBank/DDBJ databases">
        <title>Genomic Encyclopedia of Type Strains, Phase IV (KMG-IV): sequencing the most valuable type-strain genomes for metagenomic binning, comparative biology and taxonomic classification.</title>
        <authorList>
            <person name="Goeker M."/>
        </authorList>
    </citation>
    <scope>NUCLEOTIDE SEQUENCE [LARGE SCALE GENOMIC DNA]</scope>
    <source>
        <strain evidence="1 2">DSM 17507</strain>
    </source>
</reference>
<sequence length="135" mass="15202">MSEAQPVLNSAKTKPMPLDPEVVEAFKVYLDSEDLNQLSIFVDSRTSVIGGFLDRRTRKFEKQYNDFGVGGLISIRSKFSGNIDLPRSKNCKISGKEKMTIMCVSNPKDKTKKSGVLVFGERRRIYLVQFIDGGF</sequence>
<dbReference type="EMBL" id="JACHOA010000007">
    <property type="protein sequence ID" value="MBB4615078.1"/>
    <property type="molecule type" value="Genomic_DNA"/>
</dbReference>
<protein>
    <submittedName>
        <fullName evidence="1">Uncharacterized protein</fullName>
    </submittedName>
</protein>
<dbReference type="AlphaFoldDB" id="A0A7W7EV49"/>
<proteinExistence type="predicted"/>
<dbReference type="Proteomes" id="UP000538566">
    <property type="component" value="Unassembled WGS sequence"/>
</dbReference>
<evidence type="ECO:0000313" key="2">
    <source>
        <dbReference type="Proteomes" id="UP000538566"/>
    </source>
</evidence>
<gene>
    <name evidence="1" type="ORF">GGR37_003368</name>
</gene>
<accession>A0A7W7EV49</accession>